<dbReference type="Pfam" id="PF05800">
    <property type="entry name" value="GvpO"/>
    <property type="match status" value="1"/>
</dbReference>
<proteinExistence type="predicted"/>
<gene>
    <name evidence="2" type="ORF">SBRY_40291</name>
</gene>
<feature type="region of interest" description="Disordered" evidence="1">
    <location>
        <begin position="1"/>
        <end position="29"/>
    </location>
</feature>
<evidence type="ECO:0000256" key="1">
    <source>
        <dbReference type="SAM" id="MobiDB-lite"/>
    </source>
</evidence>
<evidence type="ECO:0000313" key="2">
    <source>
        <dbReference type="EMBL" id="CAG7645966.1"/>
    </source>
</evidence>
<dbReference type="AlphaFoldDB" id="A0A9W4MB82"/>
<comment type="caution">
    <text evidence="2">The sequence shown here is derived from an EMBL/GenBank/DDBJ whole genome shotgun (WGS) entry which is preliminary data.</text>
</comment>
<name>A0A9W4MB82_9ACTN</name>
<organism evidence="2 3">
    <name type="scientific">Actinacidiphila bryophytorum</name>
    <dbReference type="NCBI Taxonomy" id="1436133"/>
    <lineage>
        <taxon>Bacteria</taxon>
        <taxon>Bacillati</taxon>
        <taxon>Actinomycetota</taxon>
        <taxon>Actinomycetes</taxon>
        <taxon>Kitasatosporales</taxon>
        <taxon>Streptomycetaceae</taxon>
        <taxon>Actinacidiphila</taxon>
    </lineage>
</organism>
<reference evidence="2" key="1">
    <citation type="submission" date="2021-06" db="EMBL/GenBank/DDBJ databases">
        <authorList>
            <person name="Arsene-Ploetze F."/>
        </authorList>
    </citation>
    <scope>NUCLEOTIDE SEQUENCE</scope>
    <source>
        <strain evidence="2">SBRY1</strain>
    </source>
</reference>
<dbReference type="InterPro" id="IPR008634">
    <property type="entry name" value="Gas-vesicle_GvpO"/>
</dbReference>
<dbReference type="GO" id="GO:0031412">
    <property type="term" value="P:gas vesicle organization"/>
    <property type="evidence" value="ECO:0007669"/>
    <property type="project" value="InterPro"/>
</dbReference>
<dbReference type="PIRSF" id="PIRSF028743">
    <property type="entry name" value="GvpO_protein"/>
    <property type="match status" value="1"/>
</dbReference>
<sequence>MAEQRARSSKPAARPGSTRSTRVKGAEDAAQRAARGLSKLIGHTAEGCSEVAPADDHGWRVCVDVVEVPRIPDTTSLLATYEVDLAGDGTLRGYRRVRRYRRGAVDA</sequence>
<evidence type="ECO:0000313" key="3">
    <source>
        <dbReference type="Proteomes" id="UP001153328"/>
    </source>
</evidence>
<accession>A0A9W4MB82</accession>
<protein>
    <submittedName>
        <fullName evidence="2">Gas vesicle synthesis protein GvpO</fullName>
    </submittedName>
</protein>
<dbReference type="Proteomes" id="UP001153328">
    <property type="component" value="Unassembled WGS sequence"/>
</dbReference>
<dbReference type="RefSeq" id="WP_205044923.1">
    <property type="nucleotide sequence ID" value="NZ_CAJVAX010000018.1"/>
</dbReference>
<keyword evidence="3" id="KW-1185">Reference proteome</keyword>
<dbReference type="EMBL" id="CAJVAX010000018">
    <property type="protein sequence ID" value="CAG7645966.1"/>
    <property type="molecule type" value="Genomic_DNA"/>
</dbReference>